<name>A0A2W1L0D7_9BACL</name>
<sequence>MTLHTILPLEVVLQGFHQQNEHKPTIELHSGDMKLELEPVYPGIGKIVRIIECPLHHYLKPELSPGMLYTYGPQLKG</sequence>
<dbReference type="InterPro" id="IPR025619">
    <property type="entry name" value="YlzJ"/>
</dbReference>
<dbReference type="Proteomes" id="UP000249522">
    <property type="component" value="Unassembled WGS sequence"/>
</dbReference>
<gene>
    <name evidence="1" type="ORF">DNH61_22345</name>
</gene>
<comment type="caution">
    <text evidence="1">The sequence shown here is derived from an EMBL/GenBank/DDBJ whole genome shotgun (WGS) entry which is preliminary data.</text>
</comment>
<dbReference type="AlphaFoldDB" id="A0A2W1L0D7"/>
<evidence type="ECO:0008006" key="3">
    <source>
        <dbReference type="Google" id="ProtNLM"/>
    </source>
</evidence>
<dbReference type="OrthoDB" id="1683573at2"/>
<evidence type="ECO:0000313" key="2">
    <source>
        <dbReference type="Proteomes" id="UP000249522"/>
    </source>
</evidence>
<organism evidence="1 2">
    <name type="scientific">Paenibacillus sambharensis</name>
    <dbReference type="NCBI Taxonomy" id="1803190"/>
    <lineage>
        <taxon>Bacteria</taxon>
        <taxon>Bacillati</taxon>
        <taxon>Bacillota</taxon>
        <taxon>Bacilli</taxon>
        <taxon>Bacillales</taxon>
        <taxon>Paenibacillaceae</taxon>
        <taxon>Paenibacillus</taxon>
    </lineage>
</organism>
<dbReference type="EMBL" id="QKRB01000057">
    <property type="protein sequence ID" value="PZD93378.1"/>
    <property type="molecule type" value="Genomic_DNA"/>
</dbReference>
<dbReference type="RefSeq" id="WP_111149048.1">
    <property type="nucleotide sequence ID" value="NZ_QKRB01000057.1"/>
</dbReference>
<reference evidence="1 2" key="1">
    <citation type="submission" date="2018-06" db="EMBL/GenBank/DDBJ databases">
        <title>Paenibacillus imtechensis sp. nov.</title>
        <authorList>
            <person name="Pinnaka A.K."/>
            <person name="Singh H."/>
            <person name="Kaur M."/>
        </authorList>
    </citation>
    <scope>NUCLEOTIDE SEQUENCE [LARGE SCALE GENOMIC DNA]</scope>
    <source>
        <strain evidence="1 2">SMB1</strain>
    </source>
</reference>
<dbReference type="Pfam" id="PF14035">
    <property type="entry name" value="YlzJ"/>
    <property type="match status" value="1"/>
</dbReference>
<proteinExistence type="predicted"/>
<evidence type="ECO:0000313" key="1">
    <source>
        <dbReference type="EMBL" id="PZD93378.1"/>
    </source>
</evidence>
<keyword evidence="2" id="KW-1185">Reference proteome</keyword>
<protein>
    <recommendedName>
        <fullName evidence="3">YlzJ-like protein</fullName>
    </recommendedName>
</protein>
<accession>A0A2W1L0D7</accession>